<keyword evidence="2" id="KW-0560">Oxidoreductase</keyword>
<dbReference type="NCBIfam" id="NF005559">
    <property type="entry name" value="PRK07231.1"/>
    <property type="match status" value="1"/>
</dbReference>
<dbReference type="EMBL" id="JBBPBK010000002">
    <property type="protein sequence ID" value="KAK9289876.1"/>
    <property type="molecule type" value="Genomic_DNA"/>
</dbReference>
<dbReference type="InterPro" id="IPR045309">
    <property type="entry name" value="ABA2-like"/>
</dbReference>
<gene>
    <name evidence="3" type="ORF">L1049_008037</name>
</gene>
<dbReference type="PANTHER" id="PTHR43180:SF45">
    <property type="entry name" value="SECOISOLARICIRESINOL DEHYDROGENASE-LIKE ISOFORM X1"/>
    <property type="match status" value="1"/>
</dbReference>
<dbReference type="Pfam" id="PF13561">
    <property type="entry name" value="adh_short_C2"/>
    <property type="match status" value="2"/>
</dbReference>
<name>A0AAP0S986_LIQFO</name>
<evidence type="ECO:0000313" key="4">
    <source>
        <dbReference type="Proteomes" id="UP001415857"/>
    </source>
</evidence>
<dbReference type="InterPro" id="IPR036291">
    <property type="entry name" value="NAD(P)-bd_dom_sf"/>
</dbReference>
<dbReference type="FunFam" id="3.40.50.720:FF:000084">
    <property type="entry name" value="Short-chain dehydrogenase reductase"/>
    <property type="match status" value="2"/>
</dbReference>
<sequence>MDGFSPAAAPTARRLEGKVAVITGGASGIGESTARLFVRQGARVIIADVQDDLGLSISKDLGTNQTTYVHCDVTSDSDVKNAIDVAMSKYGKLDIMFNNAGITGSLDPTILGTDNASFKKVFDVNVYGAFLGAKHAASVMIPAKRGVILFTSSVASVSAGESPHAYTMSKHAVLGLTKNLCVELGQYGIRVNCISPYAIATPLLRNAMGMDKSMVEEIVCASANLKGVVLEVEDVAEAALYLGSDESKYVSGLNLVVDGGYSATNHSFTTIEVAWWIENFSTRYSSSTINTKGMNHICQCQKRSREPSVEMHLDMKALKAVAIQRGAGRAMLLTPSQPQLDLTHLLYPQLNILVKYWQLIKLEGKVALTTGGASDIGESSARLFAQHGAKVVVVDIQDDLALSPCKNNSNSSNEAISFVHCDVTNDSDIENAVNTTVSKHGKLDIVFSNAGILSNMNVGIFAVDHEDFKRVIDVNVFGALLATKHATKVMLPTKKGSIVFTSSLASGSAVDEVPHTYAASKHAVVGLTKNLCVELGRHGIRVNCISPFVVATPFLRKILVGMQKEKVEELISEAANLKEVKLEAIDVAEAALYLGSDKPKYVSGLNLAVDGGYSATNTAFREALKMWFS</sequence>
<dbReference type="InterPro" id="IPR002347">
    <property type="entry name" value="SDR_fam"/>
</dbReference>
<dbReference type="PANTHER" id="PTHR43180">
    <property type="entry name" value="3-OXOACYL-(ACYL-CARRIER-PROTEIN) REDUCTASE (AFU_ORTHOLOGUE AFUA_6G11210)"/>
    <property type="match status" value="1"/>
</dbReference>
<dbReference type="PRINTS" id="PR00081">
    <property type="entry name" value="GDHRDH"/>
</dbReference>
<reference evidence="3 4" key="1">
    <citation type="journal article" date="2024" name="Plant J.">
        <title>Genome sequences and population genomics reveal climatic adaptation and genomic divergence between two closely related sweetgum species.</title>
        <authorList>
            <person name="Xu W.Q."/>
            <person name="Ren C.Q."/>
            <person name="Zhang X.Y."/>
            <person name="Comes H.P."/>
            <person name="Liu X.H."/>
            <person name="Li Y.G."/>
            <person name="Kettle C.J."/>
            <person name="Jalonen R."/>
            <person name="Gaisberger H."/>
            <person name="Ma Y.Z."/>
            <person name="Qiu Y.X."/>
        </authorList>
    </citation>
    <scope>NUCLEOTIDE SEQUENCE [LARGE SCALE GENOMIC DNA]</scope>
    <source>
        <strain evidence="3">Hangzhou</strain>
    </source>
</reference>
<dbReference type="GO" id="GO:0016616">
    <property type="term" value="F:oxidoreductase activity, acting on the CH-OH group of donors, NAD or NADP as acceptor"/>
    <property type="evidence" value="ECO:0007669"/>
    <property type="project" value="InterPro"/>
</dbReference>
<evidence type="ECO:0000313" key="3">
    <source>
        <dbReference type="EMBL" id="KAK9289876.1"/>
    </source>
</evidence>
<dbReference type="Proteomes" id="UP001415857">
    <property type="component" value="Unassembled WGS sequence"/>
</dbReference>
<dbReference type="PRINTS" id="PR00080">
    <property type="entry name" value="SDRFAMILY"/>
</dbReference>
<evidence type="ECO:0000256" key="1">
    <source>
        <dbReference type="ARBA" id="ARBA00006484"/>
    </source>
</evidence>
<protein>
    <recommendedName>
        <fullName evidence="5">Secoisolariciresinol dehydrogenase</fullName>
    </recommendedName>
</protein>
<proteinExistence type="inferred from homology"/>
<comment type="similarity">
    <text evidence="1">Belongs to the short-chain dehydrogenases/reductases (SDR) family.</text>
</comment>
<comment type="caution">
    <text evidence="3">The sequence shown here is derived from an EMBL/GenBank/DDBJ whole genome shotgun (WGS) entry which is preliminary data.</text>
</comment>
<evidence type="ECO:0008006" key="5">
    <source>
        <dbReference type="Google" id="ProtNLM"/>
    </source>
</evidence>
<dbReference type="AlphaFoldDB" id="A0AAP0S986"/>
<accession>A0AAP0S986</accession>
<evidence type="ECO:0000256" key="2">
    <source>
        <dbReference type="ARBA" id="ARBA00023002"/>
    </source>
</evidence>
<dbReference type="SUPFAM" id="SSF51735">
    <property type="entry name" value="NAD(P)-binding Rossmann-fold domains"/>
    <property type="match status" value="2"/>
</dbReference>
<dbReference type="Gene3D" id="3.40.50.720">
    <property type="entry name" value="NAD(P)-binding Rossmann-like Domain"/>
    <property type="match status" value="2"/>
</dbReference>
<keyword evidence="4" id="KW-1185">Reference proteome</keyword>
<dbReference type="CDD" id="cd05326">
    <property type="entry name" value="secoisolariciresinol-DH_like_SDR_c"/>
    <property type="match status" value="1"/>
</dbReference>
<organism evidence="3 4">
    <name type="scientific">Liquidambar formosana</name>
    <name type="common">Formosan gum</name>
    <dbReference type="NCBI Taxonomy" id="63359"/>
    <lineage>
        <taxon>Eukaryota</taxon>
        <taxon>Viridiplantae</taxon>
        <taxon>Streptophyta</taxon>
        <taxon>Embryophyta</taxon>
        <taxon>Tracheophyta</taxon>
        <taxon>Spermatophyta</taxon>
        <taxon>Magnoliopsida</taxon>
        <taxon>eudicotyledons</taxon>
        <taxon>Gunneridae</taxon>
        <taxon>Pentapetalae</taxon>
        <taxon>Saxifragales</taxon>
        <taxon>Altingiaceae</taxon>
        <taxon>Liquidambar</taxon>
    </lineage>
</organism>